<dbReference type="SUPFAM" id="SSF52172">
    <property type="entry name" value="CheY-like"/>
    <property type="match status" value="1"/>
</dbReference>
<evidence type="ECO:0000313" key="5">
    <source>
        <dbReference type="Proteomes" id="UP000823964"/>
    </source>
</evidence>
<dbReference type="Proteomes" id="UP000823964">
    <property type="component" value="Unassembled WGS sequence"/>
</dbReference>
<dbReference type="Gene3D" id="3.40.50.2300">
    <property type="match status" value="1"/>
</dbReference>
<evidence type="ECO:0000313" key="4">
    <source>
        <dbReference type="EMBL" id="HIX19013.1"/>
    </source>
</evidence>
<dbReference type="InterPro" id="IPR001789">
    <property type="entry name" value="Sig_transdc_resp-reg_receiver"/>
</dbReference>
<feature type="domain" description="Response regulatory" evidence="3">
    <location>
        <begin position="5"/>
        <end position="129"/>
    </location>
</feature>
<evidence type="ECO:0000256" key="1">
    <source>
        <dbReference type="ARBA" id="ARBA00022553"/>
    </source>
</evidence>
<evidence type="ECO:0000256" key="2">
    <source>
        <dbReference type="PROSITE-ProRule" id="PRU00169"/>
    </source>
</evidence>
<dbReference type="InterPro" id="IPR011006">
    <property type="entry name" value="CheY-like_superfamily"/>
</dbReference>
<dbReference type="GO" id="GO:0000160">
    <property type="term" value="P:phosphorelay signal transduction system"/>
    <property type="evidence" value="ECO:0007669"/>
    <property type="project" value="InterPro"/>
</dbReference>
<dbReference type="PANTHER" id="PTHR44591:SF3">
    <property type="entry name" value="RESPONSE REGULATORY DOMAIN-CONTAINING PROTEIN"/>
    <property type="match status" value="1"/>
</dbReference>
<dbReference type="SMART" id="SM00448">
    <property type="entry name" value="REC"/>
    <property type="match status" value="1"/>
</dbReference>
<dbReference type="Pfam" id="PF00072">
    <property type="entry name" value="Response_reg"/>
    <property type="match status" value="1"/>
</dbReference>
<evidence type="ECO:0000259" key="3">
    <source>
        <dbReference type="PROSITE" id="PS50110"/>
    </source>
</evidence>
<dbReference type="AlphaFoldDB" id="A0A9D2AH58"/>
<protein>
    <submittedName>
        <fullName evidence="4">Response regulator</fullName>
    </submittedName>
</protein>
<keyword evidence="1 2" id="KW-0597">Phosphoprotein</keyword>
<dbReference type="PROSITE" id="PS50110">
    <property type="entry name" value="RESPONSE_REGULATORY"/>
    <property type="match status" value="1"/>
</dbReference>
<dbReference type="InterPro" id="IPR050595">
    <property type="entry name" value="Bact_response_regulator"/>
</dbReference>
<reference evidence="4" key="2">
    <citation type="submission" date="2021-04" db="EMBL/GenBank/DDBJ databases">
        <authorList>
            <person name="Gilroy R."/>
        </authorList>
    </citation>
    <scope>NUCLEOTIDE SEQUENCE</scope>
    <source>
        <strain evidence="4">14975</strain>
    </source>
</reference>
<accession>A0A9D2AH58</accession>
<organism evidence="4 5">
    <name type="scientific">Candidatus Akkermansia intestinigallinarum</name>
    <dbReference type="NCBI Taxonomy" id="2838431"/>
    <lineage>
        <taxon>Bacteria</taxon>
        <taxon>Pseudomonadati</taxon>
        <taxon>Verrucomicrobiota</taxon>
        <taxon>Verrucomicrobiia</taxon>
        <taxon>Verrucomicrobiales</taxon>
        <taxon>Akkermansiaceae</taxon>
        <taxon>Akkermansia</taxon>
    </lineage>
</organism>
<name>A0A9D2AH58_9BACT</name>
<gene>
    <name evidence="4" type="ORF">H9862_00245</name>
</gene>
<comment type="caution">
    <text evidence="4">The sequence shown here is derived from an EMBL/GenBank/DDBJ whole genome shotgun (WGS) entry which is preliminary data.</text>
</comment>
<reference evidence="4" key="1">
    <citation type="journal article" date="2021" name="PeerJ">
        <title>Extensive microbial diversity within the chicken gut microbiome revealed by metagenomics and culture.</title>
        <authorList>
            <person name="Gilroy R."/>
            <person name="Ravi A."/>
            <person name="Getino M."/>
            <person name="Pursley I."/>
            <person name="Horton D.L."/>
            <person name="Alikhan N.F."/>
            <person name="Baker D."/>
            <person name="Gharbi K."/>
            <person name="Hall N."/>
            <person name="Watson M."/>
            <person name="Adriaenssens E.M."/>
            <person name="Foster-Nyarko E."/>
            <person name="Jarju S."/>
            <person name="Secka A."/>
            <person name="Antonio M."/>
            <person name="Oren A."/>
            <person name="Chaudhuri R.R."/>
            <person name="La Ragione R."/>
            <person name="Hildebrand F."/>
            <person name="Pallen M.J."/>
        </authorList>
    </citation>
    <scope>NUCLEOTIDE SEQUENCE</scope>
    <source>
        <strain evidence="4">14975</strain>
    </source>
</reference>
<dbReference type="PANTHER" id="PTHR44591">
    <property type="entry name" value="STRESS RESPONSE REGULATOR PROTEIN 1"/>
    <property type="match status" value="1"/>
</dbReference>
<dbReference type="EMBL" id="DXFQ01000005">
    <property type="protein sequence ID" value="HIX19013.1"/>
    <property type="molecule type" value="Genomic_DNA"/>
</dbReference>
<feature type="modified residue" description="4-aspartylphosphate" evidence="2">
    <location>
        <position position="61"/>
    </location>
</feature>
<proteinExistence type="predicted"/>
<sequence length="157" mass="17685">METINIICIDDQQEVLDSVMRDLRPLGDLVRLEEASSAAECIDLVEHIDENGDYVAVIISDQVMPGEQGTDLLRKITSDGRFNKTRKILLTGQATHADTINAINEGGIDNYVEKPWQPEHLLQTVKRLLTLFILETGIDYKPYMSILDNATLFAKLR</sequence>